<sequence>MKKLFLIILLVNNLLYSQNQLKVDYLVTYNRLSYIERYATLFINDKISVFNEKMDTSKEIKKEIVDDVIDDNTLKFDVKYNDRYYKYSSETKEIVFVDNIIMVGDFIVYDKFPNINWQLESETKIISNLKCYKATGVFRGRKWNAWYSPEIPFSTGPWKLNGLPGLILEAYDEDKKFSFVATSIKYGVVDNLDIPTDNLKKMDFQTFIETKEEMPYLKTDLNRDESVKINFPRAEELKYEWEK</sequence>
<dbReference type="NCBIfam" id="TIGR01200">
    <property type="entry name" value="GLPGLI"/>
    <property type="match status" value="1"/>
</dbReference>
<evidence type="ECO:0000313" key="1">
    <source>
        <dbReference type="EMBL" id="RRJ90337.1"/>
    </source>
</evidence>
<dbReference type="Proteomes" id="UP000275719">
    <property type="component" value="Unassembled WGS sequence"/>
</dbReference>
<gene>
    <name evidence="1" type="ORF">EG240_08785</name>
</gene>
<reference evidence="1 2" key="1">
    <citation type="submission" date="2018-11" db="EMBL/GenBank/DDBJ databases">
        <title>Flavobacterium sp. nov., YIM 102701-2 draft genome.</title>
        <authorList>
            <person name="Li G."/>
            <person name="Jiang Y."/>
        </authorList>
    </citation>
    <scope>NUCLEOTIDE SEQUENCE [LARGE SCALE GENOMIC DNA]</scope>
    <source>
        <strain evidence="1 2">YIM 102701-2</strain>
    </source>
</reference>
<comment type="caution">
    <text evidence="1">The sequence shown here is derived from an EMBL/GenBank/DDBJ whole genome shotgun (WGS) entry which is preliminary data.</text>
</comment>
<dbReference type="EMBL" id="RQVQ01000017">
    <property type="protein sequence ID" value="RRJ90337.1"/>
    <property type="molecule type" value="Genomic_DNA"/>
</dbReference>
<name>A0A3P3W7L6_9FLAO</name>
<keyword evidence="2" id="KW-1185">Reference proteome</keyword>
<organism evidence="1 2">
    <name type="scientific">Paenimyroides tangerinum</name>
    <dbReference type="NCBI Taxonomy" id="2488728"/>
    <lineage>
        <taxon>Bacteria</taxon>
        <taxon>Pseudomonadati</taxon>
        <taxon>Bacteroidota</taxon>
        <taxon>Flavobacteriia</taxon>
        <taxon>Flavobacteriales</taxon>
        <taxon>Flavobacteriaceae</taxon>
        <taxon>Paenimyroides</taxon>
    </lineage>
</organism>
<accession>A0A3P3W7L6</accession>
<dbReference type="AlphaFoldDB" id="A0A3P3W7L6"/>
<dbReference type="RefSeq" id="WP_125019022.1">
    <property type="nucleotide sequence ID" value="NZ_RQVQ01000017.1"/>
</dbReference>
<dbReference type="OrthoDB" id="1440774at2"/>
<proteinExistence type="predicted"/>
<dbReference type="InterPro" id="IPR005901">
    <property type="entry name" value="GLPGLI"/>
</dbReference>
<dbReference type="Pfam" id="PF09697">
    <property type="entry name" value="Porph_ging"/>
    <property type="match status" value="1"/>
</dbReference>
<evidence type="ECO:0000313" key="2">
    <source>
        <dbReference type="Proteomes" id="UP000275719"/>
    </source>
</evidence>
<protein>
    <submittedName>
        <fullName evidence="1">GLPGLI family protein</fullName>
    </submittedName>
</protein>